<dbReference type="AlphaFoldDB" id="A0A5Q2MVI8"/>
<dbReference type="KEGG" id="hcv:FTV88_0008"/>
<reference evidence="2" key="1">
    <citation type="submission" date="2019-11" db="EMBL/GenBank/DDBJ databases">
        <title>Genome sequence of Heliorestis convoluta strain HH, an alkaliphilic and minimalistic phototrophic bacterium from a soda lake in Egypt.</title>
        <authorList>
            <person name="Dewey E.D."/>
            <person name="Stokes L.M."/>
            <person name="Burchell B.M."/>
            <person name="Shaffer K.N."/>
            <person name="Huntington A.M."/>
            <person name="Baker J.M."/>
            <person name="Nadendla S."/>
            <person name="Giglio M.G."/>
            <person name="Touchman J.W."/>
            <person name="Blankenship R.E."/>
            <person name="Madigan M.T."/>
            <person name="Sattley W.M."/>
        </authorList>
    </citation>
    <scope>NUCLEOTIDE SEQUENCE [LARGE SCALE GENOMIC DNA]</scope>
    <source>
        <strain evidence="2">HH</strain>
    </source>
</reference>
<proteinExistence type="predicted"/>
<sequence>MTASSPSLATTAGNKKNKKLTLIGELFLLGKTIEALAKALDRIGRGLFFISS</sequence>
<evidence type="ECO:0000313" key="1">
    <source>
        <dbReference type="EMBL" id="QGG46187.1"/>
    </source>
</evidence>
<keyword evidence="2" id="KW-1185">Reference proteome</keyword>
<dbReference type="EMBL" id="CP045875">
    <property type="protein sequence ID" value="QGG46187.1"/>
    <property type="molecule type" value="Genomic_DNA"/>
</dbReference>
<dbReference type="Proteomes" id="UP000366051">
    <property type="component" value="Chromosome"/>
</dbReference>
<name>A0A5Q2MVI8_9FIRM</name>
<evidence type="ECO:0000313" key="2">
    <source>
        <dbReference type="Proteomes" id="UP000366051"/>
    </source>
</evidence>
<accession>A0A5Q2MVI8</accession>
<gene>
    <name evidence="1" type="ORF">FTV88_0008</name>
</gene>
<protein>
    <submittedName>
        <fullName evidence="1">Uncharacterized protein</fullName>
    </submittedName>
</protein>
<organism evidence="1 2">
    <name type="scientific">Heliorestis convoluta</name>
    <dbReference type="NCBI Taxonomy" id="356322"/>
    <lineage>
        <taxon>Bacteria</taxon>
        <taxon>Bacillati</taxon>
        <taxon>Bacillota</taxon>
        <taxon>Clostridia</taxon>
        <taxon>Eubacteriales</taxon>
        <taxon>Heliobacteriaceae</taxon>
        <taxon>Heliorestis</taxon>
    </lineage>
</organism>